<feature type="region of interest" description="Disordered" evidence="3">
    <location>
        <begin position="312"/>
        <end position="332"/>
    </location>
</feature>
<dbReference type="PANTHER" id="PTHR43436">
    <property type="entry name" value="ARAC-FAMILY TRANSCRIPTIONAL REGULATOR"/>
    <property type="match status" value="1"/>
</dbReference>
<evidence type="ECO:0000313" key="6">
    <source>
        <dbReference type="Proteomes" id="UP000715095"/>
    </source>
</evidence>
<dbReference type="RefSeq" id="WP_205103278.1">
    <property type="nucleotide sequence ID" value="NZ_JACJJC010000012.1"/>
</dbReference>
<dbReference type="Pfam" id="PF06719">
    <property type="entry name" value="AraC_N"/>
    <property type="match status" value="1"/>
</dbReference>
<dbReference type="InterPro" id="IPR018060">
    <property type="entry name" value="HTH_AraC"/>
</dbReference>
<comment type="caution">
    <text evidence="5">The sequence shown here is derived from an EMBL/GenBank/DDBJ whole genome shotgun (WGS) entry which is preliminary data.</text>
</comment>
<dbReference type="PROSITE" id="PS01124">
    <property type="entry name" value="HTH_ARAC_FAMILY_2"/>
    <property type="match status" value="1"/>
</dbReference>
<keyword evidence="1" id="KW-0805">Transcription regulation</keyword>
<proteinExistence type="predicted"/>
<dbReference type="SUPFAM" id="SSF46689">
    <property type="entry name" value="Homeodomain-like"/>
    <property type="match status" value="2"/>
</dbReference>
<dbReference type="InterPro" id="IPR009594">
    <property type="entry name" value="Tscrpt_reg_HTH_AraC_N"/>
</dbReference>
<dbReference type="Proteomes" id="UP000715095">
    <property type="component" value="Unassembled WGS sequence"/>
</dbReference>
<evidence type="ECO:0000313" key="5">
    <source>
        <dbReference type="EMBL" id="MBM6704447.1"/>
    </source>
</evidence>
<reference evidence="5 6" key="1">
    <citation type="journal article" date="2021" name="Sci. Rep.">
        <title>The distribution of antibiotic resistance genes in chicken gut microbiota commensals.</title>
        <authorList>
            <person name="Juricova H."/>
            <person name="Matiasovicova J."/>
            <person name="Kubasova T."/>
            <person name="Cejkova D."/>
            <person name="Rychlik I."/>
        </authorList>
    </citation>
    <scope>NUCLEOTIDE SEQUENCE [LARGE SCALE GENOMIC DNA]</scope>
    <source>
        <strain evidence="5 6">An829</strain>
    </source>
</reference>
<feature type="domain" description="HTH araC/xylS-type" evidence="4">
    <location>
        <begin position="214"/>
        <end position="312"/>
    </location>
</feature>
<keyword evidence="2" id="KW-0804">Transcription</keyword>
<dbReference type="EMBL" id="JACJJC010000012">
    <property type="protein sequence ID" value="MBM6704447.1"/>
    <property type="molecule type" value="Genomic_DNA"/>
</dbReference>
<evidence type="ECO:0000256" key="1">
    <source>
        <dbReference type="ARBA" id="ARBA00023015"/>
    </source>
</evidence>
<gene>
    <name evidence="5" type="ORF">H6A60_08135</name>
</gene>
<sequence>MGEHVSLCPYKRYLSARGLSTIETLRKRILALVPLPGVVQLGVPGLAVTVRTEENATGCGFYEPSIGFVISGSKTSVIGDEVFHYDAGAMILTGMDVPSAYCAMRASAADPFIGLHMRLDASVLSELLVMLEPQLAEIDSRICEDDCLAFAVPKPDESVLFHLERLFNCAQDPIESKYMAPLISRELHMQLLLGPAGRMLREIFTKDTLSNRVGRAVSWLRENFEKPFDADELADMVHMAPSTFHRHFKAVTQMSPLQYQKRLRLTAAQRLMMTEGLDAATAAYRVGYRSPAQFSRDYGKLFNESPKRHVRRLKAGDGADAASAQATEALEH</sequence>
<name>A0ABS2DSV5_9BURK</name>
<dbReference type="Gene3D" id="1.10.10.60">
    <property type="entry name" value="Homeodomain-like"/>
    <property type="match status" value="2"/>
</dbReference>
<dbReference type="PANTHER" id="PTHR43436:SF1">
    <property type="entry name" value="TRANSCRIPTIONAL REGULATORY PROTEIN"/>
    <property type="match status" value="1"/>
</dbReference>
<keyword evidence="6" id="KW-1185">Reference proteome</keyword>
<organism evidence="5 6">
    <name type="scientific">Sutterella massiliensis</name>
    <dbReference type="NCBI Taxonomy" id="1816689"/>
    <lineage>
        <taxon>Bacteria</taxon>
        <taxon>Pseudomonadati</taxon>
        <taxon>Pseudomonadota</taxon>
        <taxon>Betaproteobacteria</taxon>
        <taxon>Burkholderiales</taxon>
        <taxon>Sutterellaceae</taxon>
        <taxon>Sutterella</taxon>
    </lineage>
</organism>
<feature type="compositionally biased region" description="Low complexity" evidence="3">
    <location>
        <begin position="316"/>
        <end position="332"/>
    </location>
</feature>
<accession>A0ABS2DSV5</accession>
<dbReference type="InterPro" id="IPR009057">
    <property type="entry name" value="Homeodomain-like_sf"/>
</dbReference>
<evidence type="ECO:0000259" key="4">
    <source>
        <dbReference type="PROSITE" id="PS01124"/>
    </source>
</evidence>
<protein>
    <submittedName>
        <fullName evidence="5">AraC family transcriptional regulator</fullName>
    </submittedName>
</protein>
<evidence type="ECO:0000256" key="3">
    <source>
        <dbReference type="SAM" id="MobiDB-lite"/>
    </source>
</evidence>
<dbReference type="SMART" id="SM00342">
    <property type="entry name" value="HTH_ARAC"/>
    <property type="match status" value="1"/>
</dbReference>
<dbReference type="Pfam" id="PF12833">
    <property type="entry name" value="HTH_18"/>
    <property type="match status" value="1"/>
</dbReference>
<evidence type="ECO:0000256" key="2">
    <source>
        <dbReference type="ARBA" id="ARBA00023163"/>
    </source>
</evidence>